<feature type="domain" description="Integrase zinc-binding" evidence="1">
    <location>
        <begin position="38"/>
        <end position="89"/>
    </location>
</feature>
<reference evidence="2" key="1">
    <citation type="submission" date="2022-08" db="EMBL/GenBank/DDBJ databases">
        <authorList>
            <consortium name="DOE Joint Genome Institute"/>
            <person name="Min B."/>
            <person name="Riley R."/>
            <person name="Sierra-Patev S."/>
            <person name="Naranjo-Ortiz M."/>
            <person name="Looney B."/>
            <person name="Konkel Z."/>
            <person name="Slot J.C."/>
            <person name="Sakamoto Y."/>
            <person name="Steenwyk J.L."/>
            <person name="Rokas A."/>
            <person name="Carro J."/>
            <person name="Camarero S."/>
            <person name="Ferreira P."/>
            <person name="Molpeceres G."/>
            <person name="Ruiz-Duenas F.J."/>
            <person name="Serrano A."/>
            <person name="Henrissat B."/>
            <person name="Drula E."/>
            <person name="Hughes K.W."/>
            <person name="Mata J.L."/>
            <person name="Ishikawa N.K."/>
            <person name="Vargas-Isla R."/>
            <person name="Ushijima S."/>
            <person name="Smith C.A."/>
            <person name="Ahrendt S."/>
            <person name="Andreopoulos W."/>
            <person name="He G."/>
            <person name="Labutti K."/>
            <person name="Lipzen A."/>
            <person name="Ng V."/>
            <person name="Sandor L."/>
            <person name="Barry K."/>
            <person name="Martinez A.T."/>
            <person name="Xiao Y."/>
            <person name="Gibbons J.G."/>
            <person name="Terashima K."/>
            <person name="Hibbett D.S."/>
            <person name="Grigoriev I.V."/>
        </authorList>
    </citation>
    <scope>NUCLEOTIDE SEQUENCE</scope>
    <source>
        <strain evidence="2">TFB10827</strain>
    </source>
</reference>
<comment type="caution">
    <text evidence="2">The sequence shown here is derived from an EMBL/GenBank/DDBJ whole genome shotgun (WGS) entry which is preliminary data.</text>
</comment>
<feature type="non-terminal residue" evidence="2">
    <location>
        <position position="1"/>
    </location>
</feature>
<dbReference type="Pfam" id="PF17921">
    <property type="entry name" value="Integrase_H2C2"/>
    <property type="match status" value="1"/>
</dbReference>
<name>A0ABQ8PX84_9AGAR</name>
<organism evidence="2 3">
    <name type="scientific">Lentinula boryana</name>
    <dbReference type="NCBI Taxonomy" id="40481"/>
    <lineage>
        <taxon>Eukaryota</taxon>
        <taxon>Fungi</taxon>
        <taxon>Dikarya</taxon>
        <taxon>Basidiomycota</taxon>
        <taxon>Agaricomycotina</taxon>
        <taxon>Agaricomycetes</taxon>
        <taxon>Agaricomycetidae</taxon>
        <taxon>Agaricales</taxon>
        <taxon>Marasmiineae</taxon>
        <taxon>Omphalotaceae</taxon>
        <taxon>Lentinula</taxon>
    </lineage>
</organism>
<accession>A0ABQ8PX84</accession>
<evidence type="ECO:0000259" key="1">
    <source>
        <dbReference type="Pfam" id="PF17921"/>
    </source>
</evidence>
<protein>
    <recommendedName>
        <fullName evidence="1">Integrase zinc-binding domain-containing protein</fullName>
    </recommendedName>
</protein>
<feature type="non-terminal residue" evidence="2">
    <location>
        <position position="89"/>
    </location>
</feature>
<dbReference type="Gene3D" id="1.10.340.70">
    <property type="match status" value="1"/>
</dbReference>
<dbReference type="Proteomes" id="UP001163828">
    <property type="component" value="Unassembled WGS sequence"/>
</dbReference>
<keyword evidence="3" id="KW-1185">Reference proteome</keyword>
<proteinExistence type="predicted"/>
<gene>
    <name evidence="2" type="ORF">F5050DRAFT_1533942</name>
</gene>
<evidence type="ECO:0000313" key="3">
    <source>
        <dbReference type="Proteomes" id="UP001163828"/>
    </source>
</evidence>
<dbReference type="EMBL" id="MU791221">
    <property type="protein sequence ID" value="KAJ3991048.1"/>
    <property type="molecule type" value="Genomic_DNA"/>
</dbReference>
<dbReference type="InterPro" id="IPR041588">
    <property type="entry name" value="Integrase_H2C2"/>
</dbReference>
<sequence length="89" mass="10772">QERLRFKKRSRRFFLQNDRLWLAPKAKQDRLPLLVVEDPSKRMDLLAAAHNEVGHRGRDAVYKHLVERFHWPNMHDDTTFFVRSCIECQ</sequence>
<evidence type="ECO:0000313" key="2">
    <source>
        <dbReference type="EMBL" id="KAJ3991048.1"/>
    </source>
</evidence>